<accession>A0A402AAU9</accession>
<keyword evidence="3" id="KW-0786">Thiamine pyrophosphate</keyword>
<evidence type="ECO:0000256" key="2">
    <source>
        <dbReference type="ARBA" id="ARBA00005623"/>
    </source>
</evidence>
<dbReference type="Gene3D" id="3.40.50.970">
    <property type="match status" value="2"/>
</dbReference>
<dbReference type="Proteomes" id="UP000287188">
    <property type="component" value="Unassembled WGS sequence"/>
</dbReference>
<dbReference type="InterPro" id="IPR009014">
    <property type="entry name" value="Transketo_C/PFOR_II"/>
</dbReference>
<evidence type="ECO:0000313" key="8">
    <source>
        <dbReference type="Proteomes" id="UP000287188"/>
    </source>
</evidence>
<dbReference type="PROSITE" id="PS60003">
    <property type="entry name" value="PHOSPHOKETOLASE_2"/>
    <property type="match status" value="1"/>
</dbReference>
<organism evidence="7 8">
    <name type="scientific">Dictyobacter kobayashii</name>
    <dbReference type="NCBI Taxonomy" id="2014872"/>
    <lineage>
        <taxon>Bacteria</taxon>
        <taxon>Bacillati</taxon>
        <taxon>Chloroflexota</taxon>
        <taxon>Ktedonobacteria</taxon>
        <taxon>Ktedonobacterales</taxon>
        <taxon>Dictyobacteraceae</taxon>
        <taxon>Dictyobacter</taxon>
    </lineage>
</organism>
<dbReference type="EMBL" id="BIFS01000001">
    <property type="protein sequence ID" value="GCE16294.1"/>
    <property type="molecule type" value="Genomic_DNA"/>
</dbReference>
<sequence length="813" mass="91634">MAMAKQLTYSTSAREPIAAADIRAQHADTLDAIARYRRFTNYLAAAQIFLRDNVLLEEPLKPEHIKDRLLGHWGTSPGINLVYAHLNRLILQYDIDMFLVTGPGHGAPANLANLYLEGSLHDFYPELTFDKQGIHTFIRNFSWPGGFPSHLYPGVPGTIHEGGELGYALATAFGAAMDNPDVVVACIVGDGEAETGPTATAWHSYKFLNPAESGAVLPILHLNGYKISNPTIYGTMSDEELTNLFTGYGYQIQIVEGGEHDDLDAQMYGALDWAYQEIRTIQQAAREGNPIVKPYWPLIIMRTPKGMTAIKELDGQPIVGSYRSHQVPIEDPKTNPAHLALLEQWLRSYHLEELITEEGRPKTEILEQCPVGDRRMGKNPHTYGGKITRDLELPDITNYAVQEDRGMPTRRGGTNVSSMEQVALYLRDVIRQNPQLFRIFSPDELQSNKLGAVLDVKPREYEWPVPPHNEKVAAQGGQVIEVLSEHDCQAWLQGYILTGRHGLFPTYEAFLNIIVSMMDQFSKFLKISSEFPWRLPVPSLNYLETSTLWRQEHNGFSHQNPGFINSVLNKKALVSRVYLPPDANCLVSTMDHCLQSKGKVNLIIANKQRMPQWLSMDEAIAHCRAGASIWSWASTDDGVDPDVVLVGIGDNLTLEVLAAAQILRDELPELRVRVVNVTDLFILENESDHPHGLNQDMFEALFTKDRPVIINFHGYPSAVKQLLFGRHNIDRLIINGYREEGTTTTPFDMNVRNGTSRYHLVIQAIRQAAAHNPRVAARVNERVSHYEYRLTEHRNYIQAHGSDPQEIVEWQWH</sequence>
<dbReference type="Pfam" id="PF09363">
    <property type="entry name" value="XFP_C"/>
    <property type="match status" value="1"/>
</dbReference>
<feature type="domain" description="Xylulose 5-phosphate/Fructose 6-phosphate phosphoketolase C-terminal" evidence="5">
    <location>
        <begin position="607"/>
        <end position="812"/>
    </location>
</feature>
<keyword evidence="8" id="KW-1185">Reference proteome</keyword>
<evidence type="ECO:0000256" key="1">
    <source>
        <dbReference type="ARBA" id="ARBA00001964"/>
    </source>
</evidence>
<dbReference type="NCBIfam" id="NF003619">
    <property type="entry name" value="PRK05261.1-4"/>
    <property type="match status" value="1"/>
</dbReference>
<dbReference type="GO" id="GO:0005975">
    <property type="term" value="P:carbohydrate metabolic process"/>
    <property type="evidence" value="ECO:0007669"/>
    <property type="project" value="InterPro"/>
</dbReference>
<dbReference type="InterPro" id="IPR018969">
    <property type="entry name" value="Xul5P/Fru6P_PKetolase_C"/>
</dbReference>
<dbReference type="AlphaFoldDB" id="A0A402AAU9"/>
<keyword evidence="4" id="KW-0456">Lyase</keyword>
<comment type="similarity">
    <text evidence="2">Belongs to the XFP family.</text>
</comment>
<dbReference type="InterPro" id="IPR005593">
    <property type="entry name" value="Xul5P/Fru6P_PKetolase"/>
</dbReference>
<dbReference type="GO" id="GO:0016832">
    <property type="term" value="F:aldehyde-lyase activity"/>
    <property type="evidence" value="ECO:0007669"/>
    <property type="project" value="InterPro"/>
</dbReference>
<comment type="caution">
    <text evidence="7">The sequence shown here is derived from an EMBL/GenBank/DDBJ whole genome shotgun (WGS) entry which is preliminary data.</text>
</comment>
<evidence type="ECO:0000256" key="4">
    <source>
        <dbReference type="ARBA" id="ARBA00023239"/>
    </source>
</evidence>
<dbReference type="InterPro" id="IPR019790">
    <property type="entry name" value="Xul5P/Fru6P_PKetolase_CS"/>
</dbReference>
<dbReference type="Gene3D" id="3.40.50.920">
    <property type="match status" value="1"/>
</dbReference>
<dbReference type="PANTHER" id="PTHR31273">
    <property type="entry name" value="PHOSPHOKETOLASE-RELATED"/>
    <property type="match status" value="1"/>
</dbReference>
<dbReference type="InterPro" id="IPR019789">
    <property type="entry name" value="Xul5P/Fru6P_PKetolase_ThDP_BS"/>
</dbReference>
<proteinExistence type="inferred from homology"/>
<dbReference type="InterPro" id="IPR029061">
    <property type="entry name" value="THDP-binding"/>
</dbReference>
<feature type="domain" description="Xylulose 5-phosphate/Fructose 6-phosphate phosphoketolase N-terminal" evidence="6">
    <location>
        <begin position="28"/>
        <end position="386"/>
    </location>
</feature>
<gene>
    <name evidence="7" type="ORF">KDK_00940</name>
</gene>
<dbReference type="PIRSF" id="PIRSF017245">
    <property type="entry name" value="Phosphoketolase"/>
    <property type="match status" value="1"/>
</dbReference>
<dbReference type="SUPFAM" id="SSF52518">
    <property type="entry name" value="Thiamin diphosphate-binding fold (THDP-binding)"/>
    <property type="match status" value="2"/>
</dbReference>
<dbReference type="Pfam" id="PF03894">
    <property type="entry name" value="XFP"/>
    <property type="match status" value="1"/>
</dbReference>
<comment type="cofactor">
    <cofactor evidence="1">
        <name>thiamine diphosphate</name>
        <dbReference type="ChEBI" id="CHEBI:58937"/>
    </cofactor>
</comment>
<dbReference type="PANTHER" id="PTHR31273:SF1">
    <property type="entry name" value="PHOSPHOKETOLASE-RELATED"/>
    <property type="match status" value="1"/>
</dbReference>
<evidence type="ECO:0000259" key="5">
    <source>
        <dbReference type="Pfam" id="PF09363"/>
    </source>
</evidence>
<dbReference type="InterPro" id="IPR018970">
    <property type="entry name" value="Xul5P/Fru6P_PKetolase_N"/>
</dbReference>
<dbReference type="NCBIfam" id="NF003616">
    <property type="entry name" value="PRK05261.1-1"/>
    <property type="match status" value="1"/>
</dbReference>
<dbReference type="PROSITE" id="PS60002">
    <property type="entry name" value="PHOSPHOKETOLASE_1"/>
    <property type="match status" value="1"/>
</dbReference>
<name>A0A402AAU9_9CHLR</name>
<evidence type="ECO:0000313" key="7">
    <source>
        <dbReference type="EMBL" id="GCE16294.1"/>
    </source>
</evidence>
<dbReference type="Pfam" id="PF09364">
    <property type="entry name" value="XFP_N"/>
    <property type="match status" value="1"/>
</dbReference>
<evidence type="ECO:0000256" key="3">
    <source>
        <dbReference type="ARBA" id="ARBA00023052"/>
    </source>
</evidence>
<reference evidence="8" key="1">
    <citation type="submission" date="2018-12" db="EMBL/GenBank/DDBJ databases">
        <title>Tengunoibacter tsumagoiensis gen. nov., sp. nov., Dictyobacter kobayashii sp. nov., D. alpinus sp. nov., and D. joshuensis sp. nov. and description of Dictyobacteraceae fam. nov. within the order Ktedonobacterales isolated from Tengu-no-mugimeshi.</title>
        <authorList>
            <person name="Wang C.M."/>
            <person name="Zheng Y."/>
            <person name="Sakai Y."/>
            <person name="Toyoda A."/>
            <person name="Minakuchi Y."/>
            <person name="Abe K."/>
            <person name="Yokota A."/>
            <person name="Yabe S."/>
        </authorList>
    </citation>
    <scope>NUCLEOTIDE SEQUENCE [LARGE SCALE GENOMIC DNA]</scope>
    <source>
        <strain evidence="8">Uno11</strain>
    </source>
</reference>
<evidence type="ECO:0000259" key="6">
    <source>
        <dbReference type="Pfam" id="PF09364"/>
    </source>
</evidence>
<protein>
    <submittedName>
        <fullName evidence="7">Putative phosphoketolase</fullName>
    </submittedName>
</protein>